<name>A0A0S8GLF4_UNCW3</name>
<evidence type="ECO:0008006" key="3">
    <source>
        <dbReference type="Google" id="ProtNLM"/>
    </source>
</evidence>
<dbReference type="EMBL" id="LJUO01000025">
    <property type="protein sequence ID" value="KPK72669.1"/>
    <property type="molecule type" value="Genomic_DNA"/>
</dbReference>
<comment type="caution">
    <text evidence="1">The sequence shown here is derived from an EMBL/GenBank/DDBJ whole genome shotgun (WGS) entry which is preliminary data.</text>
</comment>
<gene>
    <name evidence="1" type="ORF">AMJ87_03960</name>
</gene>
<organism evidence="1 2">
    <name type="scientific">candidate division WOR_3 bacterium SM23_60</name>
    <dbReference type="NCBI Taxonomy" id="1703780"/>
    <lineage>
        <taxon>Bacteria</taxon>
        <taxon>Bacteria division WOR-3</taxon>
    </lineage>
</organism>
<reference evidence="1 2" key="1">
    <citation type="journal article" date="2015" name="Microbiome">
        <title>Genomic resolution of linkages in carbon, nitrogen, and sulfur cycling among widespread estuary sediment bacteria.</title>
        <authorList>
            <person name="Baker B.J."/>
            <person name="Lazar C.S."/>
            <person name="Teske A.P."/>
            <person name="Dick G.J."/>
        </authorList>
    </citation>
    <scope>NUCLEOTIDE SEQUENCE [LARGE SCALE GENOMIC DNA]</scope>
    <source>
        <strain evidence="1">SM23_60</strain>
    </source>
</reference>
<dbReference type="InterPro" id="IPR013783">
    <property type="entry name" value="Ig-like_fold"/>
</dbReference>
<protein>
    <recommendedName>
        <fullName evidence="3">Dystroglycan-type cadherin-like domain-containing protein</fullName>
    </recommendedName>
</protein>
<proteinExistence type="predicted"/>
<accession>A0A0S8GLF4</accession>
<sequence>MNKLPKHMLMFVFAALILHCGGDKKEKTVTSGNTPPVVTAITLLPMKPTVQTEITARILSTDADGDDVSYEIKWFVNERQIGEGMSFAYDEVQKGDRIFAAVTPYDSKDWGDEVRSDEIVIGGSPPKILSLQIAPESLYVTTPQVVVTALAEDPDNDEVRIIVHWMIKDNLLPDTSNTLILTGRGLKKHDIITGSAFLDDGEFRSEPFPFEFEISNAPPVFRTITDSVKTKPDSIYYPLPIFDPDNDKLTYEILEAPDGIMVNENGIVCGSAGDIETFEIVIRAQDPEGAYLDAKFTLTAR</sequence>
<dbReference type="Gene3D" id="2.60.40.10">
    <property type="entry name" value="Immunoglobulins"/>
    <property type="match status" value="1"/>
</dbReference>
<dbReference type="Proteomes" id="UP000051096">
    <property type="component" value="Unassembled WGS sequence"/>
</dbReference>
<evidence type="ECO:0000313" key="1">
    <source>
        <dbReference type="EMBL" id="KPK72669.1"/>
    </source>
</evidence>
<evidence type="ECO:0000313" key="2">
    <source>
        <dbReference type="Proteomes" id="UP000051096"/>
    </source>
</evidence>
<dbReference type="AlphaFoldDB" id="A0A0S8GLF4"/>